<dbReference type="PANTHER" id="PTHR15678:SF6">
    <property type="entry name" value="BRIDGE-LIKE LIPID TRANSFER PROTEIN FAMILY MEMBER 2"/>
    <property type="match status" value="1"/>
</dbReference>
<keyword evidence="2" id="KW-1185">Reference proteome</keyword>
<dbReference type="EMBL" id="UYRT01078277">
    <property type="protein sequence ID" value="VDN18181.1"/>
    <property type="molecule type" value="Genomic_DNA"/>
</dbReference>
<dbReference type="PANTHER" id="PTHR15678">
    <property type="entry name" value="ANTIGEN MLAA-22-RELATED"/>
    <property type="match status" value="1"/>
</dbReference>
<accession>A0A183DQK2</accession>
<proteinExistence type="predicted"/>
<protein>
    <submittedName>
        <fullName evidence="1 3">Uncharacterized protein</fullName>
    </submittedName>
</protein>
<dbReference type="Pfam" id="PF10344">
    <property type="entry name" value="Hobbit"/>
    <property type="match status" value="1"/>
</dbReference>
<organism evidence="3">
    <name type="scientific">Gongylonema pulchrum</name>
    <dbReference type="NCBI Taxonomy" id="637853"/>
    <lineage>
        <taxon>Eukaryota</taxon>
        <taxon>Metazoa</taxon>
        <taxon>Ecdysozoa</taxon>
        <taxon>Nematoda</taxon>
        <taxon>Chromadorea</taxon>
        <taxon>Rhabditida</taxon>
        <taxon>Spirurina</taxon>
        <taxon>Spiruromorpha</taxon>
        <taxon>Spiruroidea</taxon>
        <taxon>Gongylonematidae</taxon>
        <taxon>Gongylonema</taxon>
    </lineage>
</organism>
<reference evidence="1 2" key="2">
    <citation type="submission" date="2018-11" db="EMBL/GenBank/DDBJ databases">
        <authorList>
            <consortium name="Pathogen Informatics"/>
        </authorList>
    </citation>
    <scope>NUCLEOTIDE SEQUENCE [LARGE SCALE GENOMIC DNA]</scope>
</reference>
<dbReference type="InterPro" id="IPR045167">
    <property type="entry name" value="Hobbit"/>
</dbReference>
<name>A0A183DQK2_9BILA</name>
<sequence length="344" mass="39100">MLRKLIDEAGTKLVAYSEEATDVPSDLLQGIALCTADDVVLTNWQIDLINSQAVLRGKESDGFVLLTAARASVTHRIHSLVWKKSQLLRKKSWCATLSGMQYFAPLLMAQHPNSQQQQQQQQRSPSEQIPEGFHWLNRDIIEEKTCSDPSISDRLNNYISTGEAVGGVVVDHGCVGQAERKLQLQRVVSRCSCQMYFCYFSDTLDFDAHNISVCRPSEQGEIWGQPEPVDCFTLKHNMLEAELRDIIAVTRSLERRSFFLNRQLQETPNDEAILEATRAVTAEIEEQKKNQVVLSDELAMTIRFLLIFCKNFICAKSREFYLCANTGSSWLVLCQLMILRFRTV</sequence>
<gene>
    <name evidence="1" type="ORF">GPUH_LOCUS10993</name>
</gene>
<dbReference type="WBParaSite" id="GPUH_0001100601-mRNA-1">
    <property type="protein sequence ID" value="GPUH_0001100601-mRNA-1"/>
    <property type="gene ID" value="GPUH_0001100601"/>
</dbReference>
<reference evidence="3" key="1">
    <citation type="submission" date="2016-06" db="UniProtKB">
        <authorList>
            <consortium name="WormBaseParasite"/>
        </authorList>
    </citation>
    <scope>IDENTIFICATION</scope>
</reference>
<evidence type="ECO:0000313" key="1">
    <source>
        <dbReference type="EMBL" id="VDN18181.1"/>
    </source>
</evidence>
<dbReference type="Proteomes" id="UP000271098">
    <property type="component" value="Unassembled WGS sequence"/>
</dbReference>
<evidence type="ECO:0000313" key="2">
    <source>
        <dbReference type="Proteomes" id="UP000271098"/>
    </source>
</evidence>
<evidence type="ECO:0000313" key="3">
    <source>
        <dbReference type="WBParaSite" id="GPUH_0001100601-mRNA-1"/>
    </source>
</evidence>
<dbReference type="OrthoDB" id="1562405at2759"/>
<dbReference type="AlphaFoldDB" id="A0A183DQK2"/>